<dbReference type="RefSeq" id="XP_031853164.1">
    <property type="nucleotide sequence ID" value="XM_031997273.1"/>
</dbReference>
<feature type="transmembrane region" description="Helical" evidence="1">
    <location>
        <begin position="437"/>
        <end position="461"/>
    </location>
</feature>
<dbReference type="AlphaFoldDB" id="A0A5E8BES2"/>
<dbReference type="Proteomes" id="UP000398389">
    <property type="component" value="Unassembled WGS sequence"/>
</dbReference>
<dbReference type="OrthoDB" id="1932925at2759"/>
<name>A0A5E8BES2_9ASCO</name>
<protein>
    <recommendedName>
        <fullName evidence="4">Cas1p 10 TM acyl transferase domain-containing protein</fullName>
    </recommendedName>
</protein>
<keyword evidence="3" id="KW-1185">Reference proteome</keyword>
<feature type="transmembrane region" description="Helical" evidence="1">
    <location>
        <begin position="586"/>
        <end position="603"/>
    </location>
</feature>
<feature type="transmembrane region" description="Helical" evidence="1">
    <location>
        <begin position="708"/>
        <end position="730"/>
    </location>
</feature>
<proteinExistence type="predicted"/>
<keyword evidence="1" id="KW-0472">Membrane</keyword>
<reference evidence="2 3" key="1">
    <citation type="submission" date="2019-09" db="EMBL/GenBank/DDBJ databases">
        <authorList>
            <person name="Brejova B."/>
        </authorList>
    </citation>
    <scope>NUCLEOTIDE SEQUENCE [LARGE SCALE GENOMIC DNA]</scope>
</reference>
<feature type="transmembrane region" description="Helical" evidence="1">
    <location>
        <begin position="793"/>
        <end position="817"/>
    </location>
</feature>
<evidence type="ECO:0000313" key="3">
    <source>
        <dbReference type="Proteomes" id="UP000398389"/>
    </source>
</evidence>
<dbReference type="GeneID" id="43581373"/>
<accession>A0A5E8BES2</accession>
<keyword evidence="1" id="KW-1133">Transmembrane helix</keyword>
<dbReference type="EMBL" id="CABVLU010000002">
    <property type="protein sequence ID" value="VVT50009.1"/>
    <property type="molecule type" value="Genomic_DNA"/>
</dbReference>
<feature type="transmembrane region" description="Helical" evidence="1">
    <location>
        <begin position="378"/>
        <end position="399"/>
    </location>
</feature>
<feature type="transmembrane region" description="Helical" evidence="1">
    <location>
        <begin position="20"/>
        <end position="38"/>
    </location>
</feature>
<evidence type="ECO:0000256" key="1">
    <source>
        <dbReference type="SAM" id="Phobius"/>
    </source>
</evidence>
<gene>
    <name evidence="2" type="ORF">SAPINGB_P002555</name>
</gene>
<sequence length="918" mass="103541">MVSILPQLKSIFQFFKSKPFGFAIISFVAIIAIIANWIHLSQYSEPDHPTSFFSSNCNSILKYGRYLNDVHETPSNWQPDGCVLKHYRSYYQDNLQSCFKPGDEIYFFGDSTARQVFWGFTTILFRQNLPLKGGHGSLSFEQDGITLNFVWDQLLDSIGANITANIAKLGLKAKEREENAALNTDKSYQPKTYIYTTVGPWYTTTVETKFIAKTYDHNIGRFLETLENQIEGAFAGVYLAPALNPAYPFLNELRTSLMKPEKYHKMSAQSDKLFNYVRTNKTVSSKVNPALYPGGVRYQKKSPSSAAAYYVPVFNELSAENHRGMHDGIGVHYLHDGFLTQANILINHMCNERLAEENMIEAGTCCIPYIDRKGNFSIFGLIGKISVFVPLFVLLFFIFEDVILALKYSALSVVIFMSVATWAHLSNESPLISKVELLFSSTEFWGMLQTWVVIVLVSAIYSEPSVLSPSSAFLAELQGTFATLYIIVQYSGATTLFYSFRGEFCARVLLSMWLILQIYELTSVCLDQLDPTSLAISYSQIIPIISKAFARALALPLFLGLSVSDITRKLPPNSPAPSYVDVTSKIIFGITFIFFILPLVSILKAKVADLLQQDDETAIDSLPIFKRFFMRRKISCTIISETAFIVMILICFHVLSLFFLYAKLSGVLARALNAITDDYWVLIAGVWIALLQQSFSISDIVEVSTTSIIVAIVVSLGLINIVLSYVDFYLPVDPFDLSLPTPYIQVNRKLYYELLLERGKVYTPLLHLFFVVTLLACYTVMRIGLLQRFSRDVPVFSSVLIAASGVSYEMLLLYPYVLLAVGGTVRLHYLPTGIVHSSLITRTYDFVGKEFKFPYTWWHIVEKLRKTGSMVIGAGVLWMLASISASVWTDLWPEQLPVPVEATEMNEEENKLEEFELV</sequence>
<feature type="transmembrane region" description="Helical" evidence="1">
    <location>
        <begin position="761"/>
        <end position="781"/>
    </location>
</feature>
<feature type="transmembrane region" description="Helical" evidence="1">
    <location>
        <begin position="481"/>
        <end position="500"/>
    </location>
</feature>
<feature type="transmembrane region" description="Helical" evidence="1">
    <location>
        <begin position="679"/>
        <end position="701"/>
    </location>
</feature>
<organism evidence="2 3">
    <name type="scientific">Magnusiomyces paraingens</name>
    <dbReference type="NCBI Taxonomy" id="2606893"/>
    <lineage>
        <taxon>Eukaryota</taxon>
        <taxon>Fungi</taxon>
        <taxon>Dikarya</taxon>
        <taxon>Ascomycota</taxon>
        <taxon>Saccharomycotina</taxon>
        <taxon>Dipodascomycetes</taxon>
        <taxon>Dipodascales</taxon>
        <taxon>Dipodascaceae</taxon>
        <taxon>Magnusiomyces</taxon>
    </lineage>
</organism>
<feature type="transmembrane region" description="Helical" evidence="1">
    <location>
        <begin position="634"/>
        <end position="659"/>
    </location>
</feature>
<feature type="transmembrane region" description="Helical" evidence="1">
    <location>
        <begin position="405"/>
        <end position="425"/>
    </location>
</feature>
<evidence type="ECO:0008006" key="4">
    <source>
        <dbReference type="Google" id="ProtNLM"/>
    </source>
</evidence>
<feature type="transmembrane region" description="Helical" evidence="1">
    <location>
        <begin position="548"/>
        <end position="566"/>
    </location>
</feature>
<keyword evidence="1" id="KW-0812">Transmembrane</keyword>
<evidence type="ECO:0000313" key="2">
    <source>
        <dbReference type="EMBL" id="VVT50009.1"/>
    </source>
</evidence>